<dbReference type="EMBL" id="CM056820">
    <property type="protein sequence ID" value="KAJ8615239.1"/>
    <property type="molecule type" value="Genomic_DNA"/>
</dbReference>
<sequence length="201" mass="21709">MEEIQSYSDNYRSSSSSASSPTSRVPSSSFFYVRKPGSLRQPISFEDSPEWEDTEIDVRVDEGVESINAATVTASPSLSKINSGSLPSPLLPEAPASARKIAGASLVWKDMTVTINGKRKYSDKVVKSSNGYALPGALTVIMGPAKSGKSTLLRAIAGRLPSNARMYGEVFVNGAKSCLPYGSYVRDHSCYMLLLYFLALF</sequence>
<name>A0ACC2K2K1_PERAE</name>
<comment type="caution">
    <text evidence="1">The sequence shown here is derived from an EMBL/GenBank/DDBJ whole genome shotgun (WGS) entry which is preliminary data.</text>
</comment>
<gene>
    <name evidence="1" type="ORF">MRB53_034611</name>
</gene>
<keyword evidence="2" id="KW-1185">Reference proteome</keyword>
<evidence type="ECO:0000313" key="1">
    <source>
        <dbReference type="EMBL" id="KAJ8615239.1"/>
    </source>
</evidence>
<dbReference type="Proteomes" id="UP001234297">
    <property type="component" value="Chromosome 12"/>
</dbReference>
<protein>
    <submittedName>
        <fullName evidence="1">Uncharacterized protein</fullName>
    </submittedName>
</protein>
<accession>A0ACC2K2K1</accession>
<proteinExistence type="predicted"/>
<reference evidence="1 2" key="1">
    <citation type="journal article" date="2022" name="Hortic Res">
        <title>A haplotype resolved chromosomal level avocado genome allows analysis of novel avocado genes.</title>
        <authorList>
            <person name="Nath O."/>
            <person name="Fletcher S.J."/>
            <person name="Hayward A."/>
            <person name="Shaw L.M."/>
            <person name="Masouleh A.K."/>
            <person name="Furtado A."/>
            <person name="Henry R.J."/>
            <person name="Mitter N."/>
        </authorList>
    </citation>
    <scope>NUCLEOTIDE SEQUENCE [LARGE SCALE GENOMIC DNA]</scope>
    <source>
        <strain evidence="2">cv. Hass</strain>
    </source>
</reference>
<organism evidence="1 2">
    <name type="scientific">Persea americana</name>
    <name type="common">Avocado</name>
    <dbReference type="NCBI Taxonomy" id="3435"/>
    <lineage>
        <taxon>Eukaryota</taxon>
        <taxon>Viridiplantae</taxon>
        <taxon>Streptophyta</taxon>
        <taxon>Embryophyta</taxon>
        <taxon>Tracheophyta</taxon>
        <taxon>Spermatophyta</taxon>
        <taxon>Magnoliopsida</taxon>
        <taxon>Magnoliidae</taxon>
        <taxon>Laurales</taxon>
        <taxon>Lauraceae</taxon>
        <taxon>Persea</taxon>
    </lineage>
</organism>
<evidence type="ECO:0000313" key="2">
    <source>
        <dbReference type="Proteomes" id="UP001234297"/>
    </source>
</evidence>